<organism evidence="1 2">
    <name type="scientific">Batillaria attramentaria</name>
    <dbReference type="NCBI Taxonomy" id="370345"/>
    <lineage>
        <taxon>Eukaryota</taxon>
        <taxon>Metazoa</taxon>
        <taxon>Spiralia</taxon>
        <taxon>Lophotrochozoa</taxon>
        <taxon>Mollusca</taxon>
        <taxon>Gastropoda</taxon>
        <taxon>Caenogastropoda</taxon>
        <taxon>Sorbeoconcha</taxon>
        <taxon>Cerithioidea</taxon>
        <taxon>Batillariidae</taxon>
        <taxon>Batillaria</taxon>
    </lineage>
</organism>
<sequence>MENDSAVQLRKASVLWYAINTPHQTSVSAGCISEAHRGFTADTPRLHYGHWALELEDPETPLNQKRTRGTRSGRQCLRYRYWALELEDHNSTTCTGALELEDHNSTTCTGALELEDHNSTTCTGALELEDCASTKGTSTEAARTCTTKVYNGNWALKLKTGPPTRALGIET</sequence>
<accession>A0ABD0LVZ5</accession>
<dbReference type="Proteomes" id="UP001519460">
    <property type="component" value="Unassembled WGS sequence"/>
</dbReference>
<proteinExistence type="predicted"/>
<name>A0ABD0LVZ5_9CAEN</name>
<evidence type="ECO:0000313" key="1">
    <source>
        <dbReference type="EMBL" id="KAK7503666.1"/>
    </source>
</evidence>
<reference evidence="1 2" key="1">
    <citation type="journal article" date="2023" name="Sci. Data">
        <title>Genome assembly of the Korean intertidal mud-creeper Batillaria attramentaria.</title>
        <authorList>
            <person name="Patra A.K."/>
            <person name="Ho P.T."/>
            <person name="Jun S."/>
            <person name="Lee S.J."/>
            <person name="Kim Y."/>
            <person name="Won Y.J."/>
        </authorList>
    </citation>
    <scope>NUCLEOTIDE SEQUENCE [LARGE SCALE GENOMIC DNA]</scope>
    <source>
        <strain evidence="1">Wonlab-2016</strain>
    </source>
</reference>
<keyword evidence="2" id="KW-1185">Reference proteome</keyword>
<gene>
    <name evidence="1" type="ORF">BaRGS_00005205</name>
</gene>
<comment type="caution">
    <text evidence="1">The sequence shown here is derived from an EMBL/GenBank/DDBJ whole genome shotgun (WGS) entry which is preliminary data.</text>
</comment>
<dbReference type="EMBL" id="JACVVK020000019">
    <property type="protein sequence ID" value="KAK7503666.1"/>
    <property type="molecule type" value="Genomic_DNA"/>
</dbReference>
<evidence type="ECO:0000313" key="2">
    <source>
        <dbReference type="Proteomes" id="UP001519460"/>
    </source>
</evidence>
<dbReference type="AlphaFoldDB" id="A0ABD0LVZ5"/>
<protein>
    <submittedName>
        <fullName evidence="1">Uncharacterized protein</fullName>
    </submittedName>
</protein>